<evidence type="ECO:0000313" key="3">
    <source>
        <dbReference type="EnsemblPlants" id="OGLUM11G06090.2"/>
    </source>
</evidence>
<protein>
    <recommendedName>
        <fullName evidence="2">F-box domain-containing protein</fullName>
    </recommendedName>
</protein>
<accession>A0A0E0BGK4</accession>
<dbReference type="EnsemblPlants" id="OGLUM11G06090.2">
    <property type="protein sequence ID" value="OGLUM11G06090.2"/>
    <property type="gene ID" value="OGLUM11G06090"/>
</dbReference>
<dbReference type="InterPro" id="IPR036047">
    <property type="entry name" value="F-box-like_dom_sf"/>
</dbReference>
<proteinExistence type="predicted"/>
<keyword evidence="4" id="KW-1185">Reference proteome</keyword>
<feature type="domain" description="F-box" evidence="2">
    <location>
        <begin position="484"/>
        <end position="537"/>
    </location>
</feature>
<dbReference type="InterPro" id="IPR053781">
    <property type="entry name" value="F-box_AtFBL13-like"/>
</dbReference>
<dbReference type="SUPFAM" id="SSF52058">
    <property type="entry name" value="L domain-like"/>
    <property type="match status" value="1"/>
</dbReference>
<evidence type="ECO:0000259" key="2">
    <source>
        <dbReference type="PROSITE" id="PS50181"/>
    </source>
</evidence>
<dbReference type="Gramene" id="OGLUM11G06090.2">
    <property type="protein sequence ID" value="OGLUM11G06090.2"/>
    <property type="gene ID" value="OGLUM11G06090"/>
</dbReference>
<dbReference type="Pfam" id="PF00646">
    <property type="entry name" value="F-box"/>
    <property type="match status" value="4"/>
</dbReference>
<dbReference type="SUPFAM" id="SSF52047">
    <property type="entry name" value="RNI-like"/>
    <property type="match status" value="4"/>
</dbReference>
<dbReference type="Gene3D" id="3.80.10.10">
    <property type="entry name" value="Ribonuclease Inhibitor"/>
    <property type="match status" value="5"/>
</dbReference>
<name>A0A0E0BGK4_9ORYZ</name>
<dbReference type="PANTHER" id="PTHR34223:SF80">
    <property type="entry name" value="OS11G0205900 PROTEIN"/>
    <property type="match status" value="1"/>
</dbReference>
<feature type="domain" description="F-box" evidence="2">
    <location>
        <begin position="90"/>
        <end position="143"/>
    </location>
</feature>
<dbReference type="InterPro" id="IPR055357">
    <property type="entry name" value="LRR_At1g61320_AtMIF1"/>
</dbReference>
<dbReference type="SMART" id="SM00256">
    <property type="entry name" value="FBOX"/>
    <property type="match status" value="4"/>
</dbReference>
<evidence type="ECO:0000313" key="4">
    <source>
        <dbReference type="Proteomes" id="UP000026961"/>
    </source>
</evidence>
<reference evidence="3" key="2">
    <citation type="submission" date="2018-05" db="EMBL/GenBank/DDBJ databases">
        <title>OgluRS3 (Oryza glumaepatula Reference Sequence Version 3).</title>
        <authorList>
            <person name="Zhang J."/>
            <person name="Kudrna D."/>
            <person name="Lee S."/>
            <person name="Talag J."/>
            <person name="Welchert J."/>
            <person name="Wing R.A."/>
        </authorList>
    </citation>
    <scope>NUCLEOTIDE SEQUENCE [LARGE SCALE GENOMIC DNA]</scope>
</reference>
<evidence type="ECO:0000256" key="1">
    <source>
        <dbReference type="SAM" id="MobiDB-lite"/>
    </source>
</evidence>
<dbReference type="InterPro" id="IPR032675">
    <property type="entry name" value="LRR_dom_sf"/>
</dbReference>
<dbReference type="SUPFAM" id="SSF81383">
    <property type="entry name" value="F-box domain"/>
    <property type="match status" value="4"/>
</dbReference>
<dbReference type="InterPro" id="IPR001810">
    <property type="entry name" value="F-box_dom"/>
</dbReference>
<sequence length="2856" mass="321837">MLHSSSQLRGSMVLHSPIPTAGLENLASIDSSSSGAAAEAADCESARPPSLLARILHCEFQAICCSRCSLDARRLFDGMPPGEAPPPTGGDRIGDLPDGVLQHILGFLPPHEAVRTCVLARRWRHLWKSVAALRITNWDWRKVVPMEEFRYFVHHLLLRCGRAPIDEFELDLAELSDRDTLRVNRWFRHAVMCQARVLRLDIRVSRGSELELENLPVVSRHLQKLDLYGVKLMHNFLDFSSCPVLQHLEIAGCDLSDSNARKISSLSIKHLNISGCNFSDTFHTHIYAPNLLSLGLVNYMNQSPVFEGIPLLTEAVVGVGAKSGDWNARPRFDDSNNCMLPEALSQAKKLVLLVQEQDFNFEMYWQRCPTFSKLKTLLISACASAVLDFEAVSCILRHLPVLENLTLQFHRMGHGPDRVEMKGSYSRMDKSSAISEYLKIVVVRFDEIDDLVIKFELFLRCCPDARLLFDVMLPGKAPAGDGGVDRLGDLPDEVLQHILGFLPAQEAVQTCVLARRWRHLWKSVATLCITRWDWKKEVSKEKFLNFVHSLLFHRGRAPMDKFDLNLSGDTHLLSIWFREAAMCQARVIRLNIINSWGSQPELDNLNLPVVSRHLAKLQLSGVKLMQSFLDFSSCPVLEHLEIVHCDLSDSNARKISSLSLKHLYIFRCNFSRTFHTQIYAPNLVYLGLVYYMNRTPVFEGVPLLTEAVVGVAAESGDWNACPRFDDSNTNSCMLPEALSQAKKLVLEVEEQDFNFKMYWQHCPTFSKLKTLFISVCISAILDFEGLSCILRHSPVLEILTLQFHRSEFRQKDKVEMKGSYSRMEKSSAISEHLKIVAIQCDDIDDQVIKVLKLLSTFSIPPAREAAGGEAFVRLRLSSSPALSPRCILPCVVDVSCSANATPATCSTECVQGETGKRVKGSPSRSGGADEDRIGCLPDGVLHHILGFLPAPDAVRTCLLARRWRHLWKSATGLRISEGYGVEKLHDFVHHLLLLRGGAPLDTFELGSIDLAEGDNRSMNLWFRHALLCQVRVLRLNVFGLELHDLPFVSRHLVKLELRFVILMHSFLDFSSCPVLEHLEIVSSELSDAKRISSQSLKHLNLTHCTFSENVRIRIDVPNLLSLWLQDYRCRTPVFEVMPLLVKAFVSVTGDSGDWLTCTSGNADSEECPHDDCELCYSNTNCMLLQALSQARSLMLVAQNQEFVFKRDMMRCPTFSNLKTLLLIDSFYVAFDLHGITCILRHSPVLEKLTLELFCQESEHILEMKGSYNQTERSSAISEHLKSVVVKCGVIDERVTKVLKFLSTFNILTDEGAVFCLVGPLRLDSSCSGAAPEAADGEASISLSLSHPPFCFLRCGPDARRLFDGMPPGKAPRPSASGGGGGGGVDRIGICRMVSSNTSSAVRTCVLARRWRHLWKSVARLHITNWDKEVTMQEFGYFVHRLLLHRGRGVPIDEFRFSLGGLSDFAADARRVDRWFRHAAVMCQARVLQLRLAPSGVQLALDNLAIVSRHLEKLQLTGVKLMHSFLDFSSCPVLEHLDISFCNLVDAKKISSRSLKHLNIFRCFFSRTFHTHICAPNLLSLRMFFSMNRNPVFEGMPLLTEAFVGVTGEFGDWNTPPRFDDSNNCTLPQALSHAKTLVLIVLSRSRALQAQDFNSNRYWQQCPIFSRLKTLSICELISADIDFEALSCILQHSPILEKLTLKFRGMGTKNKVEMKGSYIQTKKSSAISEHLKLVVVKCGAIEERVIKVLKFLSTFNILLHHIIGLLPAPDAVRTCVLARRWRHLWKSATGLRIADDDGVGLVPMEELHDFVDHLLLLRGRAPLDTCELSFAGLSSDGGGGDARLVDLWFRHAVLCEVQALRLNAPRSASRLVLDGLPLVSRRLAKLELAHLNLVHNFLDFSSCPVLEHLEIVLCSLSDAERISSQSLKRLNITACDFSEIFRTRIDVPNLLSLRLDNYNHRTPVFEGMPLLVDAFFGVTFASGDIRCCPGVNDDLEECPYDDCDNCPSDNNCKVLQAFSQAKNLALVADTQKFIFKRELIRCPTFSKLKTLLLSDSWIVAFDLHEITCILRHSPVLENLTLQFFYPGPDYCVEIKGSYSRMERSSAISEHLKIVVVKCGVVDERVIKILKFLSTFNIAGARGARATDSAAGGRIRRACGARLGLLLAVVVDRRLIHQRLGDRTPFLERMPSLVEASVRPHQDCDDWCSNTYTGNCEDEDCDGCHGMIDKIGNSSNCVLLGGLSEAKSLKLIAGPEIIIFGSDLRWCPMFSKLKNLLLNEWCLLSNFWALACILEHSPVLRKLTLQISKESKSMMQTEENDNPLRKPAAISEHLKVVKVHCKEVDEVVYKIGKWLSTLDIKVLIKRRNQSPKRFCSSKTRARRRHGHRHRRRRTSPTSSLATPPPQIESRYCSRVASYHGAPASHTGCFLHRGPDARRLFDGMRPQGKTLEMGKRALPRSSDGDEDRTGDLPDGILHHILGSLPARDAVRTCVLARRWRHLWKFATGLRITDREMREPAPMEKLQDFVDHLLLLRGRAPLETCWLNLTRLSSDGDARRVNLWFRHSVLCEVQVLRLDLILNGFQLKLDDLPLASRCLAKLNLSGVHLMHSFPDFSCCPVLEHLDIFFCDLSDAKKITSQSMKCLNIRHCTFSQISRTRISAPNLISLRLENYWHRTPVFEVMPLIVDAFVRVHDQSGDWYSCTSGNADFEECLCEDCDFCHSNTNYVIMQALSQAKNLVLSAHEQEFIFKRELMRCPTFSNLKTLLLINCFCVAFDLHGITSILRHTPVLEKLILEFFFEVTEHDDEVEMKGSCSQMERSSAISKHLKLVIVKCNAIDGRITKILKFLSTFNICFSFE</sequence>
<dbReference type="CDD" id="cd22160">
    <property type="entry name" value="F-box_AtFBL13-like"/>
    <property type="match status" value="5"/>
</dbReference>
<dbReference type="PROSITE" id="PS50181">
    <property type="entry name" value="FBOX"/>
    <property type="match status" value="3"/>
</dbReference>
<dbReference type="Gene3D" id="1.20.1280.50">
    <property type="match status" value="3"/>
</dbReference>
<organism evidence="3">
    <name type="scientific">Oryza glumipatula</name>
    <dbReference type="NCBI Taxonomy" id="40148"/>
    <lineage>
        <taxon>Eukaryota</taxon>
        <taxon>Viridiplantae</taxon>
        <taxon>Streptophyta</taxon>
        <taxon>Embryophyta</taxon>
        <taxon>Tracheophyta</taxon>
        <taxon>Spermatophyta</taxon>
        <taxon>Magnoliopsida</taxon>
        <taxon>Liliopsida</taxon>
        <taxon>Poales</taxon>
        <taxon>Poaceae</taxon>
        <taxon>BOP clade</taxon>
        <taxon>Oryzoideae</taxon>
        <taxon>Oryzeae</taxon>
        <taxon>Oryzinae</taxon>
        <taxon>Oryza</taxon>
    </lineage>
</organism>
<feature type="domain" description="F-box" evidence="2">
    <location>
        <begin position="930"/>
        <end position="966"/>
    </location>
</feature>
<dbReference type="InterPro" id="IPR053197">
    <property type="entry name" value="F-box_SCFL_complex_component"/>
</dbReference>
<reference evidence="3" key="1">
    <citation type="submission" date="2015-04" db="UniProtKB">
        <authorList>
            <consortium name="EnsemblPlants"/>
        </authorList>
    </citation>
    <scope>IDENTIFICATION</scope>
</reference>
<feature type="region of interest" description="Disordered" evidence="1">
    <location>
        <begin position="2369"/>
        <end position="2404"/>
    </location>
</feature>
<feature type="compositionally biased region" description="Basic residues" evidence="1">
    <location>
        <begin position="2377"/>
        <end position="2392"/>
    </location>
</feature>
<dbReference type="Proteomes" id="UP000026961">
    <property type="component" value="Chromosome 11"/>
</dbReference>
<dbReference type="PANTHER" id="PTHR34223">
    <property type="entry name" value="OS11G0201299 PROTEIN"/>
    <property type="match status" value="1"/>
</dbReference>
<dbReference type="Pfam" id="PF23622">
    <property type="entry name" value="LRR_At1g61320_AtMIF1"/>
    <property type="match status" value="1"/>
</dbReference>